<dbReference type="PANTHER" id="PTHR33992:SF1">
    <property type="entry name" value="RIBONUCLEASE P PROTEIN COMPONENT"/>
    <property type="match status" value="1"/>
</dbReference>
<evidence type="ECO:0000256" key="4">
    <source>
        <dbReference type="ARBA" id="ARBA00022759"/>
    </source>
</evidence>
<evidence type="ECO:0000256" key="3">
    <source>
        <dbReference type="ARBA" id="ARBA00022722"/>
    </source>
</evidence>
<comment type="subunit">
    <text evidence="7">Consists of a catalytic RNA component (M1 or rnpB) and a protein subunit.</text>
</comment>
<gene>
    <name evidence="7 9" type="primary">rnpA</name>
    <name evidence="9" type="ORF">ACH49W_26075</name>
</gene>
<keyword evidence="5 7" id="KW-0378">Hydrolase</keyword>
<dbReference type="PANTHER" id="PTHR33992">
    <property type="entry name" value="RIBONUCLEASE P PROTEIN COMPONENT"/>
    <property type="match status" value="1"/>
</dbReference>
<comment type="catalytic activity">
    <reaction evidence="7">
        <text>Endonucleolytic cleavage of RNA, removing 5'-extranucleotides from tRNA precursor.</text>
        <dbReference type="EC" id="3.1.26.5"/>
    </reaction>
</comment>
<evidence type="ECO:0000256" key="7">
    <source>
        <dbReference type="HAMAP-Rule" id="MF_00227"/>
    </source>
</evidence>
<dbReference type="EC" id="3.1.26.5" evidence="7 8"/>
<evidence type="ECO:0000256" key="5">
    <source>
        <dbReference type="ARBA" id="ARBA00022801"/>
    </source>
</evidence>
<keyword evidence="4 7" id="KW-0255">Endonuclease</keyword>
<keyword evidence="2 7" id="KW-0819">tRNA processing</keyword>
<organism evidence="9 10">
    <name type="scientific">Nocardia xishanensis</name>
    <dbReference type="NCBI Taxonomy" id="238964"/>
    <lineage>
        <taxon>Bacteria</taxon>
        <taxon>Bacillati</taxon>
        <taxon>Actinomycetota</taxon>
        <taxon>Actinomycetes</taxon>
        <taxon>Mycobacteriales</taxon>
        <taxon>Nocardiaceae</taxon>
        <taxon>Nocardia</taxon>
    </lineage>
</organism>
<dbReference type="EMBL" id="JBIRYO010000019">
    <property type="protein sequence ID" value="MFI2476867.1"/>
    <property type="molecule type" value="Genomic_DNA"/>
</dbReference>
<name>A0ABW7X6X1_9NOCA</name>
<proteinExistence type="inferred from homology"/>
<reference evidence="9 10" key="1">
    <citation type="submission" date="2024-10" db="EMBL/GenBank/DDBJ databases">
        <title>The Natural Products Discovery Center: Release of the First 8490 Sequenced Strains for Exploring Actinobacteria Biosynthetic Diversity.</title>
        <authorList>
            <person name="Kalkreuter E."/>
            <person name="Kautsar S.A."/>
            <person name="Yang D."/>
            <person name="Bader C.D."/>
            <person name="Teijaro C.N."/>
            <person name="Fluegel L."/>
            <person name="Davis C.M."/>
            <person name="Simpson J.R."/>
            <person name="Lauterbach L."/>
            <person name="Steele A.D."/>
            <person name="Gui C."/>
            <person name="Meng S."/>
            <person name="Li G."/>
            <person name="Viehrig K."/>
            <person name="Ye F."/>
            <person name="Su P."/>
            <person name="Kiefer A.F."/>
            <person name="Nichols A."/>
            <person name="Cepeda A.J."/>
            <person name="Yan W."/>
            <person name="Fan B."/>
            <person name="Jiang Y."/>
            <person name="Adhikari A."/>
            <person name="Zheng C.-J."/>
            <person name="Schuster L."/>
            <person name="Cowan T.M."/>
            <person name="Smanski M.J."/>
            <person name="Chevrette M.G."/>
            <person name="De Carvalho L.P.S."/>
            <person name="Shen B."/>
        </authorList>
    </citation>
    <scope>NUCLEOTIDE SEQUENCE [LARGE SCALE GENOMIC DNA]</scope>
    <source>
        <strain evidence="9 10">NPDC019275</strain>
    </source>
</reference>
<comment type="caution">
    <text evidence="9">The sequence shown here is derived from an EMBL/GenBank/DDBJ whole genome shotgun (WGS) entry which is preliminary data.</text>
</comment>
<dbReference type="InterPro" id="IPR020539">
    <property type="entry name" value="RNase_P_CS"/>
</dbReference>
<dbReference type="InterPro" id="IPR014721">
    <property type="entry name" value="Ribsml_uS5_D2-typ_fold_subgr"/>
</dbReference>
<evidence type="ECO:0000256" key="8">
    <source>
        <dbReference type="NCBIfam" id="TIGR00188"/>
    </source>
</evidence>
<dbReference type="GO" id="GO:0004526">
    <property type="term" value="F:ribonuclease P activity"/>
    <property type="evidence" value="ECO:0007669"/>
    <property type="project" value="UniProtKB-EC"/>
</dbReference>
<evidence type="ECO:0000256" key="1">
    <source>
        <dbReference type="ARBA" id="ARBA00002663"/>
    </source>
</evidence>
<keyword evidence="3 7" id="KW-0540">Nuclease</keyword>
<dbReference type="PROSITE" id="PS00648">
    <property type="entry name" value="RIBONUCLEASE_P"/>
    <property type="match status" value="1"/>
</dbReference>
<sequence>MLPEPYRLHHRADFSRTVRRGQRIGRRDLVVHALVHGYDGVVGADERHGAPVATGAIVRVGGPRFGLIVSKAVGSAVVRHRVARRLRHMCAKVISELPADADIVIRALPGAANAESDELLRQLRSGLRKLGVAQTPGRTGGRGRPVAAVPADVDVSS</sequence>
<evidence type="ECO:0000313" key="10">
    <source>
        <dbReference type="Proteomes" id="UP001611415"/>
    </source>
</evidence>
<dbReference type="Pfam" id="PF00825">
    <property type="entry name" value="Ribonuclease_P"/>
    <property type="match status" value="1"/>
</dbReference>
<dbReference type="HAMAP" id="MF_00227">
    <property type="entry name" value="RNase_P"/>
    <property type="match status" value="1"/>
</dbReference>
<dbReference type="SUPFAM" id="SSF54211">
    <property type="entry name" value="Ribosomal protein S5 domain 2-like"/>
    <property type="match status" value="1"/>
</dbReference>
<evidence type="ECO:0000256" key="2">
    <source>
        <dbReference type="ARBA" id="ARBA00022694"/>
    </source>
</evidence>
<comment type="function">
    <text evidence="1 7">RNaseP catalyzes the removal of the 5'-leader sequence from pre-tRNA to produce the mature 5'-terminus. It can also cleave other RNA substrates such as 4.5S RNA. The protein component plays an auxiliary but essential role in vivo by binding to the 5'-leader sequence and broadening the substrate specificity of the ribozyme.</text>
</comment>
<dbReference type="NCBIfam" id="TIGR00188">
    <property type="entry name" value="rnpA"/>
    <property type="match status" value="1"/>
</dbReference>
<dbReference type="Gene3D" id="3.30.230.10">
    <property type="match status" value="1"/>
</dbReference>
<accession>A0ABW7X6X1</accession>
<dbReference type="RefSeq" id="WP_357407422.1">
    <property type="nucleotide sequence ID" value="NZ_JBEYCD010000009.1"/>
</dbReference>
<dbReference type="InterPro" id="IPR020568">
    <property type="entry name" value="Ribosomal_Su5_D2-typ_SF"/>
</dbReference>
<evidence type="ECO:0000256" key="6">
    <source>
        <dbReference type="ARBA" id="ARBA00022884"/>
    </source>
</evidence>
<keyword evidence="10" id="KW-1185">Reference proteome</keyword>
<dbReference type="InterPro" id="IPR000100">
    <property type="entry name" value="RNase_P"/>
</dbReference>
<protein>
    <recommendedName>
        <fullName evidence="7 8">Ribonuclease P protein component</fullName>
        <shortName evidence="7">RNase P protein</shortName>
        <shortName evidence="7">RNaseP protein</shortName>
        <ecNumber evidence="7 8">3.1.26.5</ecNumber>
    </recommendedName>
    <alternativeName>
        <fullName evidence="7">Protein C5</fullName>
    </alternativeName>
</protein>
<comment type="similarity">
    <text evidence="7">Belongs to the RnpA family.</text>
</comment>
<evidence type="ECO:0000313" key="9">
    <source>
        <dbReference type="EMBL" id="MFI2476867.1"/>
    </source>
</evidence>
<dbReference type="Proteomes" id="UP001611415">
    <property type="component" value="Unassembled WGS sequence"/>
</dbReference>
<keyword evidence="6 7" id="KW-0694">RNA-binding</keyword>